<dbReference type="AlphaFoldDB" id="A0A915P917"/>
<evidence type="ECO:0000313" key="3">
    <source>
        <dbReference type="WBParaSite" id="scf7180000424514.g13346"/>
    </source>
</evidence>
<dbReference type="WBParaSite" id="scf7180000424514.g13346">
    <property type="protein sequence ID" value="scf7180000424514.g13346"/>
    <property type="gene ID" value="scf7180000424514.g13346"/>
</dbReference>
<accession>A0A915P917</accession>
<protein>
    <submittedName>
        <fullName evidence="3">Uncharacterized protein</fullName>
    </submittedName>
</protein>
<name>A0A915P917_9BILA</name>
<keyword evidence="2" id="KW-1185">Reference proteome</keyword>
<evidence type="ECO:0000313" key="2">
    <source>
        <dbReference type="Proteomes" id="UP000887560"/>
    </source>
</evidence>
<feature type="compositionally biased region" description="Basic and acidic residues" evidence="1">
    <location>
        <begin position="9"/>
        <end position="26"/>
    </location>
</feature>
<sequence>MANDSELENDTKLEDDPKLENDPKEKSLIVTQLGKILEKPGLNEQDKAFINAVKEKQTIQEKQIASLTEGHNYILKKQGEMEYDKKNKDEQIKNLTGELAALKGKRTNESNYSKFSKFVSQERACSIVLKNGGIDGLNFATL</sequence>
<proteinExistence type="predicted"/>
<feature type="region of interest" description="Disordered" evidence="1">
    <location>
        <begin position="1"/>
        <end position="26"/>
    </location>
</feature>
<dbReference type="Proteomes" id="UP000887560">
    <property type="component" value="Unplaced"/>
</dbReference>
<reference evidence="3" key="1">
    <citation type="submission" date="2022-11" db="UniProtKB">
        <authorList>
            <consortium name="WormBaseParasite"/>
        </authorList>
    </citation>
    <scope>IDENTIFICATION</scope>
</reference>
<organism evidence="2 3">
    <name type="scientific">Meloidogyne floridensis</name>
    <dbReference type="NCBI Taxonomy" id="298350"/>
    <lineage>
        <taxon>Eukaryota</taxon>
        <taxon>Metazoa</taxon>
        <taxon>Ecdysozoa</taxon>
        <taxon>Nematoda</taxon>
        <taxon>Chromadorea</taxon>
        <taxon>Rhabditida</taxon>
        <taxon>Tylenchina</taxon>
        <taxon>Tylenchomorpha</taxon>
        <taxon>Tylenchoidea</taxon>
        <taxon>Meloidogynidae</taxon>
        <taxon>Meloidogyninae</taxon>
        <taxon>Meloidogyne</taxon>
    </lineage>
</organism>
<evidence type="ECO:0000256" key="1">
    <source>
        <dbReference type="SAM" id="MobiDB-lite"/>
    </source>
</evidence>